<evidence type="ECO:0000313" key="2">
    <source>
        <dbReference type="EMBL" id="GAA0729594.1"/>
    </source>
</evidence>
<dbReference type="Pfam" id="PF13673">
    <property type="entry name" value="Acetyltransf_10"/>
    <property type="match status" value="1"/>
</dbReference>
<dbReference type="Gene3D" id="3.40.630.30">
    <property type="match status" value="1"/>
</dbReference>
<name>A0ABP3UF27_9CLOT</name>
<reference evidence="3" key="1">
    <citation type="journal article" date="2019" name="Int. J. Syst. Evol. Microbiol.">
        <title>The Global Catalogue of Microorganisms (GCM) 10K type strain sequencing project: providing services to taxonomists for standard genome sequencing and annotation.</title>
        <authorList>
            <consortium name="The Broad Institute Genomics Platform"/>
            <consortium name="The Broad Institute Genome Sequencing Center for Infectious Disease"/>
            <person name="Wu L."/>
            <person name="Ma J."/>
        </authorList>
    </citation>
    <scope>NUCLEOTIDE SEQUENCE [LARGE SCALE GENOMIC DNA]</scope>
    <source>
        <strain evidence="3">JCM 1405</strain>
    </source>
</reference>
<dbReference type="InterPro" id="IPR000182">
    <property type="entry name" value="GNAT_dom"/>
</dbReference>
<dbReference type="CDD" id="cd04301">
    <property type="entry name" value="NAT_SF"/>
    <property type="match status" value="1"/>
</dbReference>
<dbReference type="InterPro" id="IPR016181">
    <property type="entry name" value="Acyl_CoA_acyltransferase"/>
</dbReference>
<protein>
    <submittedName>
        <fullName evidence="2">GNAT family N-acetyltransferase</fullName>
    </submittedName>
</protein>
<dbReference type="RefSeq" id="WP_343770936.1">
    <property type="nucleotide sequence ID" value="NZ_BAAACF010000006.1"/>
</dbReference>
<organism evidence="2 3">
    <name type="scientific">Clostridium malenominatum</name>
    <dbReference type="NCBI Taxonomy" id="1539"/>
    <lineage>
        <taxon>Bacteria</taxon>
        <taxon>Bacillati</taxon>
        <taxon>Bacillota</taxon>
        <taxon>Clostridia</taxon>
        <taxon>Eubacteriales</taxon>
        <taxon>Clostridiaceae</taxon>
        <taxon>Clostridium</taxon>
    </lineage>
</organism>
<sequence length="150" mass="17151">MIKELDVKDKCIVEKILDIQKASYLVEAGIIGFYDIPTLRDTLETIKESGESFYGYYLAEVLVGIISFKITEEILDIHRIAIHPNFFRKGIAEKLLNFVESLRTGISKIIVTTGKENIPAVRFYIKNGFKKVEDIEIKEGIYLTAFQKTL</sequence>
<feature type="domain" description="N-acetyltransferase" evidence="1">
    <location>
        <begin position="1"/>
        <end position="150"/>
    </location>
</feature>
<keyword evidence="3" id="KW-1185">Reference proteome</keyword>
<dbReference type="EMBL" id="BAAACF010000006">
    <property type="protein sequence ID" value="GAA0729594.1"/>
    <property type="molecule type" value="Genomic_DNA"/>
</dbReference>
<gene>
    <name evidence="2" type="ORF">GCM10008905_29760</name>
</gene>
<proteinExistence type="predicted"/>
<evidence type="ECO:0000313" key="3">
    <source>
        <dbReference type="Proteomes" id="UP001500339"/>
    </source>
</evidence>
<evidence type="ECO:0000259" key="1">
    <source>
        <dbReference type="PROSITE" id="PS51186"/>
    </source>
</evidence>
<accession>A0ABP3UF27</accession>
<dbReference type="PROSITE" id="PS51186">
    <property type="entry name" value="GNAT"/>
    <property type="match status" value="1"/>
</dbReference>
<dbReference type="SUPFAM" id="SSF55729">
    <property type="entry name" value="Acyl-CoA N-acyltransferases (Nat)"/>
    <property type="match status" value="1"/>
</dbReference>
<comment type="caution">
    <text evidence="2">The sequence shown here is derived from an EMBL/GenBank/DDBJ whole genome shotgun (WGS) entry which is preliminary data.</text>
</comment>
<dbReference type="Proteomes" id="UP001500339">
    <property type="component" value="Unassembled WGS sequence"/>
</dbReference>